<dbReference type="eggNOG" id="COG0456">
    <property type="taxonomic scope" value="Bacteria"/>
</dbReference>
<name>Q6AS44_DESPS</name>
<keyword evidence="3 7" id="KW-0808">Transferase</keyword>
<keyword evidence="2 5" id="KW-0963">Cytoplasm</keyword>
<evidence type="ECO:0000256" key="1">
    <source>
        <dbReference type="ARBA" id="ARBA00005395"/>
    </source>
</evidence>
<organism evidence="7 8">
    <name type="scientific">Desulfotalea psychrophila (strain LSv54 / DSM 12343)</name>
    <dbReference type="NCBI Taxonomy" id="177439"/>
    <lineage>
        <taxon>Bacteria</taxon>
        <taxon>Pseudomonadati</taxon>
        <taxon>Thermodesulfobacteriota</taxon>
        <taxon>Desulfobulbia</taxon>
        <taxon>Desulfobulbales</taxon>
        <taxon>Desulfocapsaceae</taxon>
        <taxon>Desulfotalea</taxon>
    </lineage>
</organism>
<dbReference type="STRING" id="177439.DP0102"/>
<dbReference type="OrthoDB" id="5514932at2"/>
<comment type="function">
    <text evidence="5">Acetylates the N-terminal alanine of ribosomal protein bS18.</text>
</comment>
<evidence type="ECO:0000256" key="4">
    <source>
        <dbReference type="ARBA" id="ARBA00023315"/>
    </source>
</evidence>
<dbReference type="Pfam" id="PF00583">
    <property type="entry name" value="Acetyltransf_1"/>
    <property type="match status" value="1"/>
</dbReference>
<dbReference type="Gene3D" id="3.40.630.30">
    <property type="match status" value="1"/>
</dbReference>
<dbReference type="HOGENOM" id="CLU_013985_23_3_7"/>
<gene>
    <name evidence="7" type="ordered locus">DP0102</name>
</gene>
<dbReference type="PANTHER" id="PTHR43420">
    <property type="entry name" value="ACETYLTRANSFERASE"/>
    <property type="match status" value="1"/>
</dbReference>
<evidence type="ECO:0000259" key="6">
    <source>
        <dbReference type="PROSITE" id="PS51186"/>
    </source>
</evidence>
<dbReference type="GO" id="GO:0008999">
    <property type="term" value="F:protein-N-terminal-alanine acetyltransferase activity"/>
    <property type="evidence" value="ECO:0007669"/>
    <property type="project" value="UniProtKB-EC"/>
</dbReference>
<proteinExistence type="inferred from homology"/>
<comment type="similarity">
    <text evidence="1 5">Belongs to the acetyltransferase family. RimI subfamily.</text>
</comment>
<dbReference type="InterPro" id="IPR016181">
    <property type="entry name" value="Acyl_CoA_acyltransferase"/>
</dbReference>
<dbReference type="GO" id="GO:0005737">
    <property type="term" value="C:cytoplasm"/>
    <property type="evidence" value="ECO:0007669"/>
    <property type="project" value="UniProtKB-SubCell"/>
</dbReference>
<comment type="subcellular location">
    <subcellularLocation>
        <location evidence="5">Cytoplasm</location>
    </subcellularLocation>
</comment>
<dbReference type="CDD" id="cd04301">
    <property type="entry name" value="NAT_SF"/>
    <property type="match status" value="1"/>
</dbReference>
<reference evidence="8" key="1">
    <citation type="journal article" date="2004" name="Environ. Microbiol.">
        <title>The genome of Desulfotalea psychrophila, a sulfate-reducing bacterium from permanently cold Arctic sediments.</title>
        <authorList>
            <person name="Rabus R."/>
            <person name="Ruepp A."/>
            <person name="Frickey T."/>
            <person name="Rattei T."/>
            <person name="Fartmann B."/>
            <person name="Stark M."/>
            <person name="Bauer M."/>
            <person name="Zibat A."/>
            <person name="Lombardot T."/>
            <person name="Becker I."/>
            <person name="Amann J."/>
            <person name="Gellner K."/>
            <person name="Teeling H."/>
            <person name="Leuschner W.D."/>
            <person name="Gloeckner F.-O."/>
            <person name="Lupas A.N."/>
            <person name="Amann R."/>
            <person name="Klenk H.-P."/>
        </authorList>
    </citation>
    <scope>NUCLEOTIDE SEQUENCE [LARGE SCALE GENOMIC DNA]</scope>
    <source>
        <strain evidence="8">DSM 12343 / LSv54</strain>
    </source>
</reference>
<protein>
    <recommendedName>
        <fullName evidence="5">[Ribosomal protein bS18]-alanine N-acetyltransferase</fullName>
        <ecNumber evidence="5">2.3.1.266</ecNumber>
    </recommendedName>
</protein>
<evidence type="ECO:0000256" key="5">
    <source>
        <dbReference type="RuleBase" id="RU363094"/>
    </source>
</evidence>
<dbReference type="AlphaFoldDB" id="Q6AS44"/>
<dbReference type="InterPro" id="IPR000182">
    <property type="entry name" value="GNAT_dom"/>
</dbReference>
<dbReference type="EC" id="2.3.1.266" evidence="5"/>
<dbReference type="PANTHER" id="PTHR43420:SF44">
    <property type="entry name" value="ACETYLTRANSFERASE YPEA"/>
    <property type="match status" value="1"/>
</dbReference>
<evidence type="ECO:0000256" key="2">
    <source>
        <dbReference type="ARBA" id="ARBA00022490"/>
    </source>
</evidence>
<feature type="domain" description="N-acetyltransferase" evidence="6">
    <location>
        <begin position="1"/>
        <end position="144"/>
    </location>
</feature>
<dbReference type="InterPro" id="IPR006464">
    <property type="entry name" value="AcTrfase_RimI/Ard1"/>
</dbReference>
<evidence type="ECO:0000313" key="8">
    <source>
        <dbReference type="Proteomes" id="UP000000602"/>
    </source>
</evidence>
<dbReference type="Proteomes" id="UP000000602">
    <property type="component" value="Chromosome"/>
</dbReference>
<dbReference type="EMBL" id="CR522870">
    <property type="protein sequence ID" value="CAG34831.1"/>
    <property type="molecule type" value="Genomic_DNA"/>
</dbReference>
<comment type="catalytic activity">
    <reaction evidence="5">
        <text>N-terminal L-alanyl-[ribosomal protein bS18] + acetyl-CoA = N-terminal N(alpha)-acetyl-L-alanyl-[ribosomal protein bS18] + CoA + H(+)</text>
        <dbReference type="Rhea" id="RHEA:43756"/>
        <dbReference type="Rhea" id="RHEA-COMP:10676"/>
        <dbReference type="Rhea" id="RHEA-COMP:10677"/>
        <dbReference type="ChEBI" id="CHEBI:15378"/>
        <dbReference type="ChEBI" id="CHEBI:57287"/>
        <dbReference type="ChEBI" id="CHEBI:57288"/>
        <dbReference type="ChEBI" id="CHEBI:64718"/>
        <dbReference type="ChEBI" id="CHEBI:83683"/>
        <dbReference type="EC" id="2.3.1.266"/>
    </reaction>
</comment>
<keyword evidence="8" id="KW-1185">Reference proteome</keyword>
<dbReference type="SUPFAM" id="SSF55729">
    <property type="entry name" value="Acyl-CoA N-acyltransferases (Nat)"/>
    <property type="match status" value="1"/>
</dbReference>
<accession>Q6AS44</accession>
<dbReference type="RefSeq" id="WP_011187347.1">
    <property type="nucleotide sequence ID" value="NC_006138.1"/>
</dbReference>
<evidence type="ECO:0000256" key="3">
    <source>
        <dbReference type="ARBA" id="ARBA00022679"/>
    </source>
</evidence>
<dbReference type="NCBIfam" id="TIGR01575">
    <property type="entry name" value="rimI"/>
    <property type="match status" value="1"/>
</dbReference>
<sequence>MLFRAMLPADLDSVVRIESQSPSPWSPSSLLEEYNCPRGFQYVLLDGNLIVGWCALTLLDFEAELLKIAIDKSHRGQGLGQLLLKEALAHLEAQNVCEIFLEVRSHNTPACRLYAKNGFKQVGTRKNYYQNPADDALVLKKTVVNN</sequence>
<evidence type="ECO:0000313" key="7">
    <source>
        <dbReference type="EMBL" id="CAG34831.1"/>
    </source>
</evidence>
<dbReference type="KEGG" id="dps:DP0102"/>
<dbReference type="PROSITE" id="PS51186">
    <property type="entry name" value="GNAT"/>
    <property type="match status" value="1"/>
</dbReference>
<dbReference type="InterPro" id="IPR050680">
    <property type="entry name" value="YpeA/RimI_acetyltransf"/>
</dbReference>
<keyword evidence="4" id="KW-0012">Acyltransferase</keyword>